<feature type="region of interest" description="Disordered" evidence="1">
    <location>
        <begin position="567"/>
        <end position="611"/>
    </location>
</feature>
<keyword evidence="2" id="KW-0812">Transmembrane</keyword>
<dbReference type="PANTHER" id="PTHR42736:SF1">
    <property type="entry name" value="PROTEIN-GLUTAMINE GAMMA-GLUTAMYLTRANSFERASE"/>
    <property type="match status" value="1"/>
</dbReference>
<name>A0ABP9SEX4_9MICC</name>
<feature type="transmembrane region" description="Helical" evidence="2">
    <location>
        <begin position="180"/>
        <end position="197"/>
    </location>
</feature>
<feature type="domain" description="Transglutaminase-like" evidence="3">
    <location>
        <begin position="493"/>
        <end position="565"/>
    </location>
</feature>
<sequence>MTGTGRTIVSRPGIALADSAALGIALAVGTFGFYTTFAGAGRFLVAGIGGIILGLGLAFFTSRQRMGLVLTLGSSVLAYLLLGSALAAPEESVAGFVPTLSSLQLIVSGVVLSWKQLLTSAAPVGTENGLLVVPFLSAYAAALVTGTMAWRLRNPFWAVLPVLALMVSSTALGAHDSFLPAIRGVLLMAVVTAWLAYRRRQSLAPVGSGVRAKSSQPTRAAGAVHLRRALSGALVLTIAGSIALVVAPLVDTSTHRTVVRDSVVPPLDLHEYASPLESFRDYEKNQKDNTLFAVTGLQSGERIRLATLDSYDGVVFSASADGSSAFAPAGNSATLADAGPQSARTALQVRIGSYSGVWLPSVGSASGFSFGGSRAGELAHSLYFNRVTDTALVPTGVQDADTYKVSVVSQPQPAEAELQKAVFATVALPRSENVPQIVTTKANEFVGDAVTPLDRVRKLETALSKQGAFSHGLDGEAKSLSGHGAQRIASLLSAKQMVGDDEQYAVAMTLMARELGIPARVVMGFYPDPQKPLGTGTMDIKGADVHAWVEVAFAGVGWVAFNPTPSKDNVPIPPAPQPKSKPQPQVLQPPPPPQAPAEFPPDSAPNAKDTEPSQQGLWAVIGPILAVVGIGLVPVCIVLLPLLFIAGLKKRRRTRRSVGGSPSERMSGGWSEVLSLATDLGTNVAGNATRRETAARLGESFPATGNSAVLLAQRADEAVFAQGDTTDDEILDYWRTVDASLEQMTGSVGFWRRQKAKFSPRSLAAEARLREVIPKEAVDWMSRVRFPRSLRRVFRRGPTNTGRG</sequence>
<dbReference type="PANTHER" id="PTHR42736">
    <property type="entry name" value="PROTEIN-GLUTAMINE GAMMA-GLUTAMYLTRANSFERASE"/>
    <property type="match status" value="1"/>
</dbReference>
<accession>A0ABP9SEX4</accession>
<dbReference type="RefSeq" id="WP_345449327.1">
    <property type="nucleotide sequence ID" value="NZ_BAABKK010000012.1"/>
</dbReference>
<dbReference type="InterPro" id="IPR052901">
    <property type="entry name" value="Bact_TGase-like"/>
</dbReference>
<dbReference type="EMBL" id="BAABKK010000012">
    <property type="protein sequence ID" value="GAA5194260.1"/>
    <property type="molecule type" value="Genomic_DNA"/>
</dbReference>
<feature type="transmembrane region" description="Helical" evidence="2">
    <location>
        <begin position="617"/>
        <end position="646"/>
    </location>
</feature>
<keyword evidence="2" id="KW-1133">Transmembrane helix</keyword>
<feature type="transmembrane region" description="Helical" evidence="2">
    <location>
        <begin position="40"/>
        <end position="60"/>
    </location>
</feature>
<dbReference type="InterPro" id="IPR038765">
    <property type="entry name" value="Papain-like_cys_pep_sf"/>
</dbReference>
<evidence type="ECO:0000256" key="2">
    <source>
        <dbReference type="SAM" id="Phobius"/>
    </source>
</evidence>
<keyword evidence="5" id="KW-1185">Reference proteome</keyword>
<gene>
    <name evidence="4" type="ORF">GCM10023346_21290</name>
</gene>
<proteinExistence type="predicted"/>
<evidence type="ECO:0000259" key="3">
    <source>
        <dbReference type="SMART" id="SM00460"/>
    </source>
</evidence>
<evidence type="ECO:0000256" key="1">
    <source>
        <dbReference type="SAM" id="MobiDB-lite"/>
    </source>
</evidence>
<dbReference type="Proteomes" id="UP001500200">
    <property type="component" value="Unassembled WGS sequence"/>
</dbReference>
<evidence type="ECO:0000313" key="4">
    <source>
        <dbReference type="EMBL" id="GAA5194260.1"/>
    </source>
</evidence>
<organism evidence="4 5">
    <name type="scientific">Arthrobacter gyeryongensis</name>
    <dbReference type="NCBI Taxonomy" id="1650592"/>
    <lineage>
        <taxon>Bacteria</taxon>
        <taxon>Bacillati</taxon>
        <taxon>Actinomycetota</taxon>
        <taxon>Actinomycetes</taxon>
        <taxon>Micrococcales</taxon>
        <taxon>Micrococcaceae</taxon>
        <taxon>Arthrobacter</taxon>
    </lineage>
</organism>
<keyword evidence="2" id="KW-0472">Membrane</keyword>
<protein>
    <submittedName>
        <fullName evidence="4">Transglutaminase-like domain-containing protein</fullName>
    </submittedName>
</protein>
<dbReference type="Gene3D" id="3.10.620.30">
    <property type="match status" value="1"/>
</dbReference>
<feature type="transmembrane region" description="Helical" evidence="2">
    <location>
        <begin position="229"/>
        <end position="250"/>
    </location>
</feature>
<feature type="transmembrane region" description="Helical" evidence="2">
    <location>
        <begin position="129"/>
        <end position="149"/>
    </location>
</feature>
<feature type="compositionally biased region" description="Pro residues" evidence="1">
    <location>
        <begin position="571"/>
        <end position="603"/>
    </location>
</feature>
<dbReference type="InterPro" id="IPR002931">
    <property type="entry name" value="Transglutaminase-like"/>
</dbReference>
<feature type="transmembrane region" description="Helical" evidence="2">
    <location>
        <begin position="12"/>
        <end position="34"/>
    </location>
</feature>
<reference evidence="5" key="1">
    <citation type="journal article" date="2019" name="Int. J. Syst. Evol. Microbiol.">
        <title>The Global Catalogue of Microorganisms (GCM) 10K type strain sequencing project: providing services to taxonomists for standard genome sequencing and annotation.</title>
        <authorList>
            <consortium name="The Broad Institute Genomics Platform"/>
            <consortium name="The Broad Institute Genome Sequencing Center for Infectious Disease"/>
            <person name="Wu L."/>
            <person name="Ma J."/>
        </authorList>
    </citation>
    <scope>NUCLEOTIDE SEQUENCE [LARGE SCALE GENOMIC DNA]</scope>
    <source>
        <strain evidence="5">JCM 18514</strain>
    </source>
</reference>
<dbReference type="SMART" id="SM00460">
    <property type="entry name" value="TGc"/>
    <property type="match status" value="1"/>
</dbReference>
<dbReference type="SUPFAM" id="SSF54001">
    <property type="entry name" value="Cysteine proteinases"/>
    <property type="match status" value="1"/>
</dbReference>
<comment type="caution">
    <text evidence="4">The sequence shown here is derived from an EMBL/GenBank/DDBJ whole genome shotgun (WGS) entry which is preliminary data.</text>
</comment>
<feature type="transmembrane region" description="Helical" evidence="2">
    <location>
        <begin position="67"/>
        <end position="88"/>
    </location>
</feature>
<dbReference type="Pfam" id="PF01841">
    <property type="entry name" value="Transglut_core"/>
    <property type="match status" value="1"/>
</dbReference>
<evidence type="ECO:0000313" key="5">
    <source>
        <dbReference type="Proteomes" id="UP001500200"/>
    </source>
</evidence>